<dbReference type="NCBIfam" id="NF005309">
    <property type="entry name" value="PRK06841.1"/>
    <property type="match status" value="1"/>
</dbReference>
<dbReference type="Pfam" id="PF13561">
    <property type="entry name" value="adh_short_C2"/>
    <property type="match status" value="1"/>
</dbReference>
<evidence type="ECO:0000256" key="2">
    <source>
        <dbReference type="ARBA" id="ARBA00023002"/>
    </source>
</evidence>
<comment type="similarity">
    <text evidence="1">Belongs to the short-chain dehydrogenases/reductases (SDR) family.</text>
</comment>
<keyword evidence="2" id="KW-0560">Oxidoreductase</keyword>
<dbReference type="CDD" id="cd05233">
    <property type="entry name" value="SDR_c"/>
    <property type="match status" value="1"/>
</dbReference>
<dbReference type="Gene3D" id="3.40.50.720">
    <property type="entry name" value="NAD(P)-binding Rossmann-like Domain"/>
    <property type="match status" value="1"/>
</dbReference>
<dbReference type="PRINTS" id="PR00081">
    <property type="entry name" value="GDHRDH"/>
</dbReference>
<accession>A0AB37QXI1</accession>
<evidence type="ECO:0000313" key="5">
    <source>
        <dbReference type="Proteomes" id="UP000271817"/>
    </source>
</evidence>
<dbReference type="FunFam" id="3.40.50.720:FF:000084">
    <property type="entry name" value="Short-chain dehydrogenase reductase"/>
    <property type="match status" value="1"/>
</dbReference>
<feature type="region of interest" description="Disordered" evidence="3">
    <location>
        <begin position="32"/>
        <end position="58"/>
    </location>
</feature>
<organism evidence="4 5">
    <name type="scientific">Pseudomonas amygdali pv. lachrymans</name>
    <name type="common">Pseudomonas syringae pv. lachrymans</name>
    <dbReference type="NCBI Taxonomy" id="53707"/>
    <lineage>
        <taxon>Bacteria</taxon>
        <taxon>Pseudomonadati</taxon>
        <taxon>Pseudomonadota</taxon>
        <taxon>Gammaproteobacteria</taxon>
        <taxon>Pseudomonadales</taxon>
        <taxon>Pseudomonadaceae</taxon>
        <taxon>Pseudomonas</taxon>
        <taxon>Pseudomonas amygdali</taxon>
    </lineage>
</organism>
<dbReference type="Proteomes" id="UP000271817">
    <property type="component" value="Unassembled WGS sequence"/>
</dbReference>
<dbReference type="PROSITE" id="PS00061">
    <property type="entry name" value="ADH_SHORT"/>
    <property type="match status" value="1"/>
</dbReference>
<dbReference type="NCBIfam" id="NF005559">
    <property type="entry name" value="PRK07231.1"/>
    <property type="match status" value="1"/>
</dbReference>
<dbReference type="SUPFAM" id="SSF51735">
    <property type="entry name" value="NAD(P)-binding Rossmann-fold domains"/>
    <property type="match status" value="1"/>
</dbReference>
<dbReference type="InterPro" id="IPR020904">
    <property type="entry name" value="Sc_DH/Rdtase_CS"/>
</dbReference>
<dbReference type="InterPro" id="IPR036291">
    <property type="entry name" value="NAD(P)-bd_dom_sf"/>
</dbReference>
<reference evidence="4 5" key="1">
    <citation type="submission" date="2018-08" db="EMBL/GenBank/DDBJ databases">
        <title>Recombination of ecologically and evolutionarily significant loci maintains genetic cohesion in the Pseudomonas syringae species complex.</title>
        <authorList>
            <person name="Dillon M."/>
            <person name="Thakur S."/>
            <person name="Almeida R.N.D."/>
            <person name="Weir B.S."/>
            <person name="Guttman D.S."/>
        </authorList>
    </citation>
    <scope>NUCLEOTIDE SEQUENCE [LARGE SCALE GENOMIC DNA]</scope>
    <source>
        <strain evidence="4 5">ICMP 3402</strain>
    </source>
</reference>
<evidence type="ECO:0000313" key="4">
    <source>
        <dbReference type="EMBL" id="RMU13913.1"/>
    </source>
</evidence>
<dbReference type="PRINTS" id="PR00080">
    <property type="entry name" value="SDRFAMILY"/>
</dbReference>
<dbReference type="AlphaFoldDB" id="A0AB37QXI1"/>
<comment type="caution">
    <text evidence="4">The sequence shown here is derived from an EMBL/GenBank/DDBJ whole genome shotgun (WGS) entry which is preliminary data.</text>
</comment>
<sequence>MPRRTGCRPARPGRERLQATVGDLAALRQGRQMGRRHGQELHPALGTGHRRQRRCAVSTGQRRQVTGLRFPVRSHGLRPESKADVFESSKNSAKGVIFMSEFWNKAFDLNGRCAVITGGAAGIGLACARLLVERGARVALLDRDLTLVDVAASLGSGNIGITVDLRRIDQVNSTIDTVFEHFKRIDYLVNSAGVAVLDKAVDVSEDAWDTTLDINLKASFFVAQACARHMLTQGSGRIVNLASQAAVIGLDRHVAYCASKAALVGMTKVLAMEWAPHINVNAISPTIVETALGKKAWAGEVGERAKSQIPAGRFAQPEEIAGLALYLLSDAASMITGENVVIDGGYSIQ</sequence>
<evidence type="ECO:0000256" key="3">
    <source>
        <dbReference type="SAM" id="MobiDB-lite"/>
    </source>
</evidence>
<proteinExistence type="inferred from homology"/>
<dbReference type="PANTHER" id="PTHR42760:SF115">
    <property type="entry name" value="3-OXOACYL-[ACYL-CARRIER-PROTEIN] REDUCTASE FABG"/>
    <property type="match status" value="1"/>
</dbReference>
<protein>
    <submittedName>
        <fullName evidence="4">Oxidoreductase, short chain dehydrogenase/reductase family</fullName>
    </submittedName>
</protein>
<dbReference type="PANTHER" id="PTHR42760">
    <property type="entry name" value="SHORT-CHAIN DEHYDROGENASES/REDUCTASES FAMILY MEMBER"/>
    <property type="match status" value="1"/>
</dbReference>
<dbReference type="EMBL" id="RBTW01000352">
    <property type="protein sequence ID" value="RMU13913.1"/>
    <property type="molecule type" value="Genomic_DNA"/>
</dbReference>
<dbReference type="InterPro" id="IPR002347">
    <property type="entry name" value="SDR_fam"/>
</dbReference>
<name>A0AB37QXI1_PSEAV</name>
<dbReference type="GO" id="GO:0016616">
    <property type="term" value="F:oxidoreductase activity, acting on the CH-OH group of donors, NAD or NADP as acceptor"/>
    <property type="evidence" value="ECO:0007669"/>
    <property type="project" value="TreeGrafter"/>
</dbReference>
<gene>
    <name evidence="4" type="ORF">ALP33_100219</name>
</gene>
<evidence type="ECO:0000256" key="1">
    <source>
        <dbReference type="ARBA" id="ARBA00006484"/>
    </source>
</evidence>